<proteinExistence type="predicted"/>
<evidence type="ECO:0000313" key="1">
    <source>
        <dbReference type="EMBL" id="JAD53405.1"/>
    </source>
</evidence>
<organism evidence="1">
    <name type="scientific">Arundo donax</name>
    <name type="common">Giant reed</name>
    <name type="synonym">Donax arundinaceus</name>
    <dbReference type="NCBI Taxonomy" id="35708"/>
    <lineage>
        <taxon>Eukaryota</taxon>
        <taxon>Viridiplantae</taxon>
        <taxon>Streptophyta</taxon>
        <taxon>Embryophyta</taxon>
        <taxon>Tracheophyta</taxon>
        <taxon>Spermatophyta</taxon>
        <taxon>Magnoliopsida</taxon>
        <taxon>Liliopsida</taxon>
        <taxon>Poales</taxon>
        <taxon>Poaceae</taxon>
        <taxon>PACMAD clade</taxon>
        <taxon>Arundinoideae</taxon>
        <taxon>Arundineae</taxon>
        <taxon>Arundo</taxon>
    </lineage>
</organism>
<protein>
    <submittedName>
        <fullName evidence="1">Uncharacterized protein</fullName>
    </submittedName>
</protein>
<reference evidence="1" key="2">
    <citation type="journal article" date="2015" name="Data Brief">
        <title>Shoot transcriptome of the giant reed, Arundo donax.</title>
        <authorList>
            <person name="Barrero R.A."/>
            <person name="Guerrero F.D."/>
            <person name="Moolhuijzen P."/>
            <person name="Goolsby J.A."/>
            <person name="Tidwell J."/>
            <person name="Bellgard S.E."/>
            <person name="Bellgard M.I."/>
        </authorList>
    </citation>
    <scope>NUCLEOTIDE SEQUENCE</scope>
    <source>
        <tissue evidence="1">Shoot tissue taken approximately 20 cm above the soil surface</tissue>
    </source>
</reference>
<dbReference type="EMBL" id="GBRH01244490">
    <property type="protein sequence ID" value="JAD53405.1"/>
    <property type="molecule type" value="Transcribed_RNA"/>
</dbReference>
<sequence>MNSNYYPKRTLERDPFLSFILSCGPYLFTQIFKCMPSLFVLESRFSKLPSSI</sequence>
<accession>A0A0A9AWV3</accession>
<name>A0A0A9AWV3_ARUDO</name>
<dbReference type="AlphaFoldDB" id="A0A0A9AWV3"/>
<reference evidence="1" key="1">
    <citation type="submission" date="2014-09" db="EMBL/GenBank/DDBJ databases">
        <authorList>
            <person name="Magalhaes I.L.F."/>
            <person name="Oliveira U."/>
            <person name="Santos F.R."/>
            <person name="Vidigal T.H.D.A."/>
            <person name="Brescovit A.D."/>
            <person name="Santos A.J."/>
        </authorList>
    </citation>
    <scope>NUCLEOTIDE SEQUENCE</scope>
    <source>
        <tissue evidence="1">Shoot tissue taken approximately 20 cm above the soil surface</tissue>
    </source>
</reference>